<dbReference type="Pfam" id="PF00202">
    <property type="entry name" value="Aminotran_3"/>
    <property type="match status" value="1"/>
</dbReference>
<dbReference type="InterPro" id="IPR015422">
    <property type="entry name" value="PyrdxlP-dep_Trfase_small"/>
</dbReference>
<dbReference type="PANTHER" id="PTHR43094">
    <property type="entry name" value="AMINOTRANSFERASE"/>
    <property type="match status" value="1"/>
</dbReference>
<sequence>MSESKLFQRVVSKKAPTLKSASGLYMTYYDPDTKQTKTVLDAMTGAAVGSLGHCDEEIVKLMGDAAKTSNYSFGIFFSNDAAEELSNFIIEQSKPNHFSSCLWVSSGSEANENAIMTIRQYHIENNQPSRFKFISRVNSYHGFTTGALSLSDGSRKNDFKKVCLPENQSLKITSCVPFRRGLNVTEEEYTELLLSELEQCFIDNDPDTIAGVFIETVSGSSFGTMLPSIGYIDGVINIAHKYGALVCFDEIMVGLGRSGKYHCYENFTNLQPDLLTVGKTLASGYVTIAGLLISPKVQNVITNGSNMVWGTQTYHCHEFSCKVALAVQEKIKRDNLIETGKLVGEYMMNEFKSILKKSKIVGDVRGLPLFQSIEFCDPVDRTPFDPKLKVCYKVSEKALENGITTMPFQGAAGDFTLDDGKVVPYGDHISIAPAYIITKQDADKIVKCMCDAIFAVEAEILS</sequence>
<dbReference type="SUPFAM" id="SSF53383">
    <property type="entry name" value="PLP-dependent transferases"/>
    <property type="match status" value="1"/>
</dbReference>
<dbReference type="PROSITE" id="PS00600">
    <property type="entry name" value="AA_TRANSFER_CLASS_3"/>
    <property type="match status" value="1"/>
</dbReference>
<dbReference type="EMBL" id="KV453872">
    <property type="protein sequence ID" value="ODV82873.1"/>
    <property type="molecule type" value="Genomic_DNA"/>
</dbReference>
<keyword evidence="5" id="KW-1185">Reference proteome</keyword>
<evidence type="ECO:0008006" key="6">
    <source>
        <dbReference type="Google" id="ProtNLM"/>
    </source>
</evidence>
<dbReference type="Proteomes" id="UP000094801">
    <property type="component" value="Unassembled WGS sequence"/>
</dbReference>
<evidence type="ECO:0000313" key="4">
    <source>
        <dbReference type="EMBL" id="ODV82873.1"/>
    </source>
</evidence>
<dbReference type="Gene3D" id="3.40.640.10">
    <property type="entry name" value="Type I PLP-dependent aspartate aminotransferase-like (Major domain)"/>
    <property type="match status" value="1"/>
</dbReference>
<protein>
    <recommendedName>
        <fullName evidence="6">Aminotransferase class III</fullName>
    </recommendedName>
</protein>
<accession>A0A1E4STN6</accession>
<dbReference type="InterPro" id="IPR005814">
    <property type="entry name" value="Aminotrans_3"/>
</dbReference>
<dbReference type="GO" id="GO:0030170">
    <property type="term" value="F:pyridoxal phosphate binding"/>
    <property type="evidence" value="ECO:0007669"/>
    <property type="project" value="InterPro"/>
</dbReference>
<dbReference type="GO" id="GO:0005829">
    <property type="term" value="C:cytosol"/>
    <property type="evidence" value="ECO:0007669"/>
    <property type="project" value="TreeGrafter"/>
</dbReference>
<dbReference type="STRING" id="983967.A0A1E4STN6"/>
<evidence type="ECO:0000256" key="1">
    <source>
        <dbReference type="ARBA" id="ARBA00008954"/>
    </source>
</evidence>
<dbReference type="InterPro" id="IPR015421">
    <property type="entry name" value="PyrdxlP-dep_Trfase_major"/>
</dbReference>
<organism evidence="4 5">
    <name type="scientific">[Candida] arabinofermentans NRRL YB-2248</name>
    <dbReference type="NCBI Taxonomy" id="983967"/>
    <lineage>
        <taxon>Eukaryota</taxon>
        <taxon>Fungi</taxon>
        <taxon>Dikarya</taxon>
        <taxon>Ascomycota</taxon>
        <taxon>Saccharomycotina</taxon>
        <taxon>Pichiomycetes</taxon>
        <taxon>Pichiales</taxon>
        <taxon>Pichiaceae</taxon>
        <taxon>Ogataea</taxon>
        <taxon>Ogataea/Candida clade</taxon>
    </lineage>
</organism>
<proteinExistence type="inferred from homology"/>
<dbReference type="InterPro" id="IPR015424">
    <property type="entry name" value="PyrdxlP-dep_Trfase"/>
</dbReference>
<dbReference type="InterPro" id="IPR049704">
    <property type="entry name" value="Aminotrans_3_PPA_site"/>
</dbReference>
<dbReference type="Gene3D" id="3.90.1150.10">
    <property type="entry name" value="Aspartate Aminotransferase, domain 1"/>
    <property type="match status" value="1"/>
</dbReference>
<dbReference type="AlphaFoldDB" id="A0A1E4STN6"/>
<evidence type="ECO:0000256" key="3">
    <source>
        <dbReference type="RuleBase" id="RU003560"/>
    </source>
</evidence>
<evidence type="ECO:0000313" key="5">
    <source>
        <dbReference type="Proteomes" id="UP000094801"/>
    </source>
</evidence>
<comment type="similarity">
    <text evidence="1 3">Belongs to the class-III pyridoxal-phosphate-dependent aminotransferase family.</text>
</comment>
<evidence type="ECO:0000256" key="2">
    <source>
        <dbReference type="ARBA" id="ARBA00022898"/>
    </source>
</evidence>
<dbReference type="OrthoDB" id="10261433at2759"/>
<dbReference type="PANTHER" id="PTHR43094:SF1">
    <property type="entry name" value="AMINOTRANSFERASE CLASS-III"/>
    <property type="match status" value="1"/>
</dbReference>
<keyword evidence="2 3" id="KW-0663">Pyridoxal phosphate</keyword>
<name>A0A1E4STN6_9ASCO</name>
<reference evidence="5" key="1">
    <citation type="submission" date="2016-04" db="EMBL/GenBank/DDBJ databases">
        <title>Comparative genomics of biotechnologically important yeasts.</title>
        <authorList>
            <consortium name="DOE Joint Genome Institute"/>
            <person name="Riley R."/>
            <person name="Haridas S."/>
            <person name="Wolfe K.H."/>
            <person name="Lopes M.R."/>
            <person name="Hittinger C.T."/>
            <person name="Goker M."/>
            <person name="Salamov A."/>
            <person name="Wisecaver J."/>
            <person name="Long T.M."/>
            <person name="Aerts A.L."/>
            <person name="Barry K."/>
            <person name="Choi C."/>
            <person name="Clum A."/>
            <person name="Coughlan A.Y."/>
            <person name="Deshpande S."/>
            <person name="Douglass A.P."/>
            <person name="Hanson S.J."/>
            <person name="Klenk H.-P."/>
            <person name="Labutti K."/>
            <person name="Lapidus A."/>
            <person name="Lindquist E."/>
            <person name="Lipzen A."/>
            <person name="Meier-Kolthoff J.P."/>
            <person name="Ohm R.A."/>
            <person name="Otillar R.P."/>
            <person name="Pangilinan J."/>
            <person name="Peng Y."/>
            <person name="Rokas A."/>
            <person name="Rosa C.A."/>
            <person name="Scheuner C."/>
            <person name="Sibirny A.A."/>
            <person name="Slot J.C."/>
            <person name="Stielow J.B."/>
            <person name="Sun H."/>
            <person name="Kurtzman C.P."/>
            <person name="Blackwell M."/>
            <person name="Grigoriev I.V."/>
            <person name="Jeffries T.W."/>
        </authorList>
    </citation>
    <scope>NUCLEOTIDE SEQUENCE [LARGE SCALE GENOMIC DNA]</scope>
    <source>
        <strain evidence="5">NRRL YB-2248</strain>
    </source>
</reference>
<dbReference type="GO" id="GO:0008483">
    <property type="term" value="F:transaminase activity"/>
    <property type="evidence" value="ECO:0007669"/>
    <property type="project" value="InterPro"/>
</dbReference>
<gene>
    <name evidence="4" type="ORF">CANARDRAFT_20033</name>
</gene>